<dbReference type="SUPFAM" id="SSF46548">
    <property type="entry name" value="alpha-helical ferredoxin"/>
    <property type="match status" value="1"/>
</dbReference>
<dbReference type="HOGENOM" id="CLU_030790_0_0_12"/>
<dbReference type="AlphaFoldDB" id="V5WKB3"/>
<dbReference type="GO" id="GO:0052693">
    <property type="term" value="F:epoxyqueuosine reductase activity"/>
    <property type="evidence" value="ECO:0007669"/>
    <property type="project" value="TreeGrafter"/>
</dbReference>
<keyword evidence="1" id="KW-0408">Iron</keyword>
<dbReference type="GO" id="GO:0051539">
    <property type="term" value="F:4 iron, 4 sulfur cluster binding"/>
    <property type="evidence" value="ECO:0007669"/>
    <property type="project" value="UniProtKB-KW"/>
</dbReference>
<keyword evidence="1" id="KW-0411">Iron-sulfur</keyword>
<keyword evidence="5" id="KW-0560">Oxidoreductase</keyword>
<reference evidence="7 8" key="1">
    <citation type="journal article" date="2015" name="Stand. Genomic Sci.">
        <title>Complete genome sequence and description of Salinispira pacifica gen. nov., sp. nov., a novel spirochaete isolated form a hypersaline microbial mat.</title>
        <authorList>
            <person name="Ben Hania W."/>
            <person name="Joseph M."/>
            <person name="Schumann P."/>
            <person name="Bunk B."/>
            <person name="Fiebig A."/>
            <person name="Sproer C."/>
            <person name="Klenk H.P."/>
            <person name="Fardeau M.L."/>
            <person name="Spring S."/>
        </authorList>
    </citation>
    <scope>NUCLEOTIDE SEQUENCE [LARGE SCALE GENOMIC DNA]</scope>
    <source>
        <strain evidence="7 8">L21-RPul-D2</strain>
    </source>
</reference>
<dbReference type="KEGG" id="slr:L21SP2_2265"/>
<dbReference type="Gene3D" id="3.30.70.20">
    <property type="match status" value="1"/>
</dbReference>
<evidence type="ECO:0000256" key="3">
    <source>
        <dbReference type="ARBA" id="ARBA00022694"/>
    </source>
</evidence>
<keyword evidence="1" id="KW-0479">Metal-binding</keyword>
<evidence type="ECO:0000256" key="1">
    <source>
        <dbReference type="ARBA" id="ARBA00022485"/>
    </source>
</evidence>
<dbReference type="InterPro" id="IPR004453">
    <property type="entry name" value="QueG"/>
</dbReference>
<feature type="domain" description="4Fe-4S ferredoxin-type" evidence="6">
    <location>
        <begin position="214"/>
        <end position="248"/>
    </location>
</feature>
<keyword evidence="8" id="KW-1185">Reference proteome</keyword>
<keyword evidence="4" id="KW-0671">Queuosine biosynthesis</keyword>
<evidence type="ECO:0000313" key="8">
    <source>
        <dbReference type="Proteomes" id="UP000018680"/>
    </source>
</evidence>
<evidence type="ECO:0000256" key="4">
    <source>
        <dbReference type="ARBA" id="ARBA00022785"/>
    </source>
</evidence>
<gene>
    <name evidence="7" type="ORF">L21SP2_2265</name>
</gene>
<evidence type="ECO:0000256" key="2">
    <source>
        <dbReference type="ARBA" id="ARBA00022490"/>
    </source>
</evidence>
<proteinExistence type="predicted"/>
<dbReference type="PANTHER" id="PTHR30002:SF4">
    <property type="entry name" value="EPOXYQUEUOSINE REDUCTASE"/>
    <property type="match status" value="1"/>
</dbReference>
<dbReference type="STRING" id="1307761.L21SP2_2265"/>
<dbReference type="PANTHER" id="PTHR30002">
    <property type="entry name" value="EPOXYQUEUOSINE REDUCTASE"/>
    <property type="match status" value="1"/>
</dbReference>
<evidence type="ECO:0000259" key="6">
    <source>
        <dbReference type="PROSITE" id="PS51379"/>
    </source>
</evidence>
<keyword evidence="3" id="KW-0819">tRNA processing</keyword>
<dbReference type="InterPro" id="IPR013542">
    <property type="entry name" value="QueG_DUF1730"/>
</dbReference>
<evidence type="ECO:0000313" key="7">
    <source>
        <dbReference type="EMBL" id="AHC15626.1"/>
    </source>
</evidence>
<dbReference type="OrthoDB" id="9784571at2"/>
<dbReference type="NCBIfam" id="TIGR00276">
    <property type="entry name" value="tRNA epoxyqueuosine(34) reductase QueG"/>
    <property type="match status" value="1"/>
</dbReference>
<keyword evidence="2" id="KW-0963">Cytoplasm</keyword>
<organism evidence="7 8">
    <name type="scientific">Salinispira pacifica</name>
    <dbReference type="NCBI Taxonomy" id="1307761"/>
    <lineage>
        <taxon>Bacteria</taxon>
        <taxon>Pseudomonadati</taxon>
        <taxon>Spirochaetota</taxon>
        <taxon>Spirochaetia</taxon>
        <taxon>Spirochaetales</taxon>
        <taxon>Spirochaetaceae</taxon>
        <taxon>Salinispira</taxon>
    </lineage>
</organism>
<dbReference type="eggNOG" id="COG1600">
    <property type="taxonomic scope" value="Bacteria"/>
</dbReference>
<dbReference type="InterPro" id="IPR017896">
    <property type="entry name" value="4Fe4S_Fe-S-bd"/>
</dbReference>
<dbReference type="PROSITE" id="PS51379">
    <property type="entry name" value="4FE4S_FER_2"/>
    <property type="match status" value="1"/>
</dbReference>
<dbReference type="GO" id="GO:0008616">
    <property type="term" value="P:tRNA queuosine(34) biosynthetic process"/>
    <property type="evidence" value="ECO:0007669"/>
    <property type="project" value="UniProtKB-KW"/>
</dbReference>
<protein>
    <submittedName>
        <fullName evidence="7">Epoxyqueuosine (OQ) reductase QueG</fullName>
    </submittedName>
</protein>
<name>V5WKB3_9SPIO</name>
<dbReference type="EMBL" id="CP006939">
    <property type="protein sequence ID" value="AHC15626.1"/>
    <property type="molecule type" value="Genomic_DNA"/>
</dbReference>
<dbReference type="Proteomes" id="UP000018680">
    <property type="component" value="Chromosome"/>
</dbReference>
<dbReference type="Pfam" id="PF13484">
    <property type="entry name" value="Fer4_16"/>
    <property type="match status" value="1"/>
</dbReference>
<dbReference type="RefSeq" id="WP_024268530.1">
    <property type="nucleotide sequence ID" value="NC_023035.1"/>
</dbReference>
<sequence>MSDTGGKNQSNTVNRISDNERLGELIREQGIQYWGVCDADDGPQDLKAAAARDYQHWIAEGRHGSMQFLEVHEPMKFEPSAILPGTRSIISLALGYFPGRKRSRRKIDSAAAEEAAGEGGSAEGISAEGGRISLYARGRDYHKEFGRRIKKIAAALSTEYPGHNFRAFTDTAPLHERFYAEKAGMTFTGRNTLSLHRELGSYFFLGEILSTRRFVPTDVQPEARSHCPSGCTRCVDVCPTAALEAPYRINASTCISYLTIEHKGMIDPGLMEKMGTWIFGCDLCQDVCPFNIRAKITDVENFLNPITAGDVELKSILELKDHEEFTAMFAGTPVMRAGRVGMIRNAIIAAANGGRTDLLPLILERCSDGDEIISGTAKWAAARLTDGAAGKI</sequence>
<dbReference type="Pfam" id="PF08331">
    <property type="entry name" value="QueG_DUF1730"/>
    <property type="match status" value="1"/>
</dbReference>
<accession>V5WKB3</accession>
<evidence type="ECO:0000256" key="5">
    <source>
        <dbReference type="ARBA" id="ARBA00023002"/>
    </source>
</evidence>
<keyword evidence="1" id="KW-0004">4Fe-4S</keyword>